<dbReference type="NCBIfam" id="TIGR00095">
    <property type="entry name" value="16S rRNA (guanine(966)-N(2))-methyltransferase RsmD"/>
    <property type="match status" value="1"/>
</dbReference>
<dbReference type="PANTHER" id="PTHR43542:SF1">
    <property type="entry name" value="METHYLTRANSFERASE"/>
    <property type="match status" value="1"/>
</dbReference>
<dbReference type="PANTHER" id="PTHR43542">
    <property type="entry name" value="METHYLTRANSFERASE"/>
    <property type="match status" value="1"/>
</dbReference>
<proteinExistence type="predicted"/>
<dbReference type="Proteomes" id="UP000288669">
    <property type="component" value="Unassembled WGS sequence"/>
</dbReference>
<keyword evidence="2 3" id="KW-0808">Transferase</keyword>
<dbReference type="RefSeq" id="WP_126826897.1">
    <property type="nucleotide sequence ID" value="NZ_JBHLWU010000004.1"/>
</dbReference>
<sequence>MRVISGEYGGRKLKALSGNQTRPTTDKVKESMFNMIGPYFEGGRALDLFSGSGSLAIEAVSRGFDHAYCVDKNYAAVKVIKENIEMTKESEKFTVLKMDANQALEKLAQDKITFDLIFFDPPYAKQQIVAQIEKIMILGLSHKHTVLICETDVKVELPEKIAHFSLRRRQKYGITAIMIYEQEEEE</sequence>
<dbReference type="AlphaFoldDB" id="A0A430AEN2"/>
<dbReference type="PIRSF" id="PIRSF004553">
    <property type="entry name" value="CHP00095"/>
    <property type="match status" value="1"/>
</dbReference>
<dbReference type="GO" id="GO:0003676">
    <property type="term" value="F:nucleic acid binding"/>
    <property type="evidence" value="ECO:0007669"/>
    <property type="project" value="InterPro"/>
</dbReference>
<dbReference type="Gene3D" id="3.40.50.150">
    <property type="entry name" value="Vaccinia Virus protein VP39"/>
    <property type="match status" value="1"/>
</dbReference>
<dbReference type="OrthoDB" id="9803017at2"/>
<dbReference type="SUPFAM" id="SSF53335">
    <property type="entry name" value="S-adenosyl-L-methionine-dependent methyltransferases"/>
    <property type="match status" value="1"/>
</dbReference>
<accession>A0A430AEN2</accession>
<keyword evidence="4" id="KW-1185">Reference proteome</keyword>
<organism evidence="3 4">
    <name type="scientific">Vagococcus entomophilus</name>
    <dbReference type="NCBI Taxonomy" id="1160095"/>
    <lineage>
        <taxon>Bacteria</taxon>
        <taxon>Bacillati</taxon>
        <taxon>Bacillota</taxon>
        <taxon>Bacilli</taxon>
        <taxon>Lactobacillales</taxon>
        <taxon>Enterococcaceae</taxon>
        <taxon>Vagococcus</taxon>
    </lineage>
</organism>
<dbReference type="InterPro" id="IPR002052">
    <property type="entry name" value="DNA_methylase_N6_adenine_CS"/>
</dbReference>
<dbReference type="Pfam" id="PF03602">
    <property type="entry name" value="Cons_hypoth95"/>
    <property type="match status" value="1"/>
</dbReference>
<gene>
    <name evidence="3" type="ORF">CBF30_11390</name>
</gene>
<dbReference type="InterPro" id="IPR004398">
    <property type="entry name" value="RNA_MeTrfase_RsmD"/>
</dbReference>
<evidence type="ECO:0000313" key="3">
    <source>
        <dbReference type="EMBL" id="RSU05910.1"/>
    </source>
</evidence>
<comment type="caution">
    <text evidence="3">The sequence shown here is derived from an EMBL/GenBank/DDBJ whole genome shotgun (WGS) entry which is preliminary data.</text>
</comment>
<dbReference type="PROSITE" id="PS00092">
    <property type="entry name" value="N6_MTASE"/>
    <property type="match status" value="1"/>
</dbReference>
<evidence type="ECO:0000256" key="1">
    <source>
        <dbReference type="ARBA" id="ARBA00022603"/>
    </source>
</evidence>
<keyword evidence="1 3" id="KW-0489">Methyltransferase</keyword>
<dbReference type="InterPro" id="IPR029063">
    <property type="entry name" value="SAM-dependent_MTases_sf"/>
</dbReference>
<dbReference type="EMBL" id="NGJZ01000005">
    <property type="protein sequence ID" value="RSU05910.1"/>
    <property type="molecule type" value="Genomic_DNA"/>
</dbReference>
<reference evidence="3 4" key="1">
    <citation type="submission" date="2017-05" db="EMBL/GenBank/DDBJ databases">
        <title>Vagococcus spp. assemblies.</title>
        <authorList>
            <person name="Gulvik C.A."/>
        </authorList>
    </citation>
    <scope>NUCLEOTIDE SEQUENCE [LARGE SCALE GENOMIC DNA]</scope>
    <source>
        <strain evidence="3 4">DSM 24756</strain>
    </source>
</reference>
<protein>
    <submittedName>
        <fullName evidence="3">16S rRNA (Guanine(966)-N(2))-methyltransferase RsmD</fullName>
    </submittedName>
</protein>
<name>A0A430AEN2_9ENTE</name>
<dbReference type="CDD" id="cd02440">
    <property type="entry name" value="AdoMet_MTases"/>
    <property type="match status" value="1"/>
</dbReference>
<dbReference type="GO" id="GO:0031167">
    <property type="term" value="P:rRNA methylation"/>
    <property type="evidence" value="ECO:0007669"/>
    <property type="project" value="InterPro"/>
</dbReference>
<dbReference type="GO" id="GO:0008168">
    <property type="term" value="F:methyltransferase activity"/>
    <property type="evidence" value="ECO:0007669"/>
    <property type="project" value="UniProtKB-KW"/>
</dbReference>
<evidence type="ECO:0000256" key="2">
    <source>
        <dbReference type="ARBA" id="ARBA00022679"/>
    </source>
</evidence>
<evidence type="ECO:0000313" key="4">
    <source>
        <dbReference type="Proteomes" id="UP000288669"/>
    </source>
</evidence>